<comment type="subcellular location">
    <subcellularLocation>
        <location evidence="1">Cytoplasm</location>
    </subcellularLocation>
</comment>
<evidence type="ECO:0000313" key="4">
    <source>
        <dbReference type="Proteomes" id="UP000189705"/>
    </source>
</evidence>
<dbReference type="Proteomes" id="UP000189705">
    <property type="component" value="Unplaced"/>
</dbReference>
<dbReference type="SUPFAM" id="SSF52047">
    <property type="entry name" value="RNI-like"/>
    <property type="match status" value="1"/>
</dbReference>
<name>A0A3Q0FTG4_ALLSI</name>
<dbReference type="AlphaFoldDB" id="A0A3Q0FTG4"/>
<organism evidence="4 5">
    <name type="scientific">Alligator sinensis</name>
    <name type="common">Chinese alligator</name>
    <dbReference type="NCBI Taxonomy" id="38654"/>
    <lineage>
        <taxon>Eukaryota</taxon>
        <taxon>Metazoa</taxon>
        <taxon>Chordata</taxon>
        <taxon>Craniata</taxon>
        <taxon>Vertebrata</taxon>
        <taxon>Euteleostomi</taxon>
        <taxon>Archelosauria</taxon>
        <taxon>Archosauria</taxon>
        <taxon>Crocodylia</taxon>
        <taxon>Alligatoridae</taxon>
        <taxon>Alligatorinae</taxon>
        <taxon>Alligator</taxon>
    </lineage>
</organism>
<proteinExistence type="predicted"/>
<dbReference type="GO" id="GO:0005737">
    <property type="term" value="C:cytoplasm"/>
    <property type="evidence" value="ECO:0007669"/>
    <property type="project" value="UniProtKB-SubCell"/>
</dbReference>
<dbReference type="Pfam" id="PF13516">
    <property type="entry name" value="LRR_6"/>
    <property type="match status" value="2"/>
</dbReference>
<feature type="non-terminal residue" evidence="5">
    <location>
        <position position="1"/>
    </location>
</feature>
<keyword evidence="2" id="KW-0963">Cytoplasm</keyword>
<dbReference type="Gene3D" id="3.80.10.10">
    <property type="entry name" value="Ribonuclease Inhibitor"/>
    <property type="match status" value="1"/>
</dbReference>
<accession>A0A3Q0FTG4</accession>
<dbReference type="PANTHER" id="PTHR45690">
    <property type="entry name" value="NACHT, LRR AND PYD DOMAINS-CONTAINING PROTEIN 12"/>
    <property type="match status" value="1"/>
</dbReference>
<evidence type="ECO:0000313" key="5">
    <source>
        <dbReference type="RefSeq" id="XP_025050562.1"/>
    </source>
</evidence>
<keyword evidence="3" id="KW-0677">Repeat</keyword>
<gene>
    <name evidence="5" type="primary">LOC112548578</name>
</gene>
<reference evidence="5" key="1">
    <citation type="submission" date="2025-08" db="UniProtKB">
        <authorList>
            <consortium name="RefSeq"/>
        </authorList>
    </citation>
    <scope>IDENTIFICATION</scope>
</reference>
<dbReference type="InterPro" id="IPR001611">
    <property type="entry name" value="Leu-rich_rpt"/>
</dbReference>
<evidence type="ECO:0000256" key="3">
    <source>
        <dbReference type="ARBA" id="ARBA00022737"/>
    </source>
</evidence>
<dbReference type="InterPro" id="IPR050637">
    <property type="entry name" value="NLRP_innate_immun_reg"/>
</dbReference>
<dbReference type="PANTHER" id="PTHR45690:SF19">
    <property type="entry name" value="NACHT, LRR AND PYD DOMAINS-CONTAINING PROTEIN 3"/>
    <property type="match status" value="1"/>
</dbReference>
<sequence>CRLTPACCGDLAAVLGTSPSLTELHLSGNSDLGDGGVRLLCEGLRHPSCKLQTLRVRWCGLTAASCGDLAAALSTSPSLTELHLSGNNDLRDGGVRQLCRGLRHPSCKLQTLR</sequence>
<dbReference type="InParanoid" id="A0A3Q0FTG4"/>
<evidence type="ECO:0000256" key="2">
    <source>
        <dbReference type="ARBA" id="ARBA00022490"/>
    </source>
</evidence>
<dbReference type="KEGG" id="asn:112548578"/>
<keyword evidence="4" id="KW-1185">Reference proteome</keyword>
<dbReference type="GeneID" id="112548578"/>
<dbReference type="RefSeq" id="XP_025050562.1">
    <property type="nucleotide sequence ID" value="XM_025194777.1"/>
</dbReference>
<dbReference type="InterPro" id="IPR032675">
    <property type="entry name" value="LRR_dom_sf"/>
</dbReference>
<dbReference type="SMART" id="SM00368">
    <property type="entry name" value="LRR_RI"/>
    <property type="match status" value="3"/>
</dbReference>
<evidence type="ECO:0000256" key="1">
    <source>
        <dbReference type="ARBA" id="ARBA00004496"/>
    </source>
</evidence>
<protein>
    <submittedName>
        <fullName evidence="5">NACHT, LRR and PYD domains-containing protein 12-like</fullName>
    </submittedName>
</protein>